<keyword evidence="3" id="KW-1185">Reference proteome</keyword>
<sequence>MATVIAALIGGLFAAYKVGNDQGVADAPPRTVTVTATKPGTAPPPTSTGAAQASEVSTQVRLESGTGVDIDAPDARAVETSGPNGDFDLYFSDPGLMVSRSAMYYYNGGENTAVVACPKAVANDKPAPGGPVVLSAGSEFCVRTSAGKVGWVSCNDVKSSSDHTGYIVLNYRLFATT</sequence>
<protein>
    <submittedName>
        <fullName evidence="2">Uncharacterized protein</fullName>
    </submittedName>
</protein>
<name>A0A6I8LMR5_9PSEU</name>
<evidence type="ECO:0000313" key="3">
    <source>
        <dbReference type="Proteomes" id="UP000399805"/>
    </source>
</evidence>
<dbReference type="AlphaFoldDB" id="A0A6I8LMR5"/>
<proteinExistence type="predicted"/>
<organism evidence="2 3">
    <name type="scientific">Amycolatopsis camponoti</name>
    <dbReference type="NCBI Taxonomy" id="2606593"/>
    <lineage>
        <taxon>Bacteria</taxon>
        <taxon>Bacillati</taxon>
        <taxon>Actinomycetota</taxon>
        <taxon>Actinomycetes</taxon>
        <taxon>Pseudonocardiales</taxon>
        <taxon>Pseudonocardiaceae</taxon>
        <taxon>Amycolatopsis</taxon>
    </lineage>
</organism>
<evidence type="ECO:0000313" key="2">
    <source>
        <dbReference type="EMBL" id="VVJ18312.1"/>
    </source>
</evidence>
<dbReference type="Proteomes" id="UP000399805">
    <property type="component" value="Unassembled WGS sequence"/>
</dbReference>
<reference evidence="2 3" key="1">
    <citation type="submission" date="2019-09" db="EMBL/GenBank/DDBJ databases">
        <authorList>
            <person name="Leyn A S."/>
        </authorList>
    </citation>
    <scope>NUCLEOTIDE SEQUENCE [LARGE SCALE GENOMIC DNA]</scope>
    <source>
        <strain evidence="2">AA231_1</strain>
    </source>
</reference>
<dbReference type="EMBL" id="CABVGP010000001">
    <property type="protein sequence ID" value="VVJ18312.1"/>
    <property type="molecule type" value="Genomic_DNA"/>
</dbReference>
<evidence type="ECO:0000256" key="1">
    <source>
        <dbReference type="SAM" id="MobiDB-lite"/>
    </source>
</evidence>
<accession>A0A6I8LMR5</accession>
<gene>
    <name evidence="2" type="ORF">AA23TX_03333</name>
</gene>
<feature type="region of interest" description="Disordered" evidence="1">
    <location>
        <begin position="35"/>
        <end position="54"/>
    </location>
</feature>